<feature type="transmembrane region" description="Helical" evidence="10">
    <location>
        <begin position="93"/>
        <end position="112"/>
    </location>
</feature>
<accession>A0ABV8UJ14</accession>
<evidence type="ECO:0000256" key="2">
    <source>
        <dbReference type="ARBA" id="ARBA00009772"/>
    </source>
</evidence>
<keyword evidence="7 10" id="KW-0472">Membrane</keyword>
<protein>
    <recommendedName>
        <fullName evidence="3 9">Flagellar biosynthetic protein FliR</fullName>
    </recommendedName>
</protein>
<keyword evidence="12" id="KW-1185">Reference proteome</keyword>
<keyword evidence="11" id="KW-0966">Cell projection</keyword>
<gene>
    <name evidence="11" type="primary">fliR</name>
    <name evidence="11" type="ORF">ACFOW6_06370</name>
</gene>
<dbReference type="EMBL" id="JBHSCW010000003">
    <property type="protein sequence ID" value="MFC4351167.1"/>
    <property type="molecule type" value="Genomic_DNA"/>
</dbReference>
<feature type="transmembrane region" description="Helical" evidence="10">
    <location>
        <begin position="67"/>
        <end position="86"/>
    </location>
</feature>
<feature type="transmembrane region" description="Helical" evidence="10">
    <location>
        <begin position="39"/>
        <end position="55"/>
    </location>
</feature>
<dbReference type="PRINTS" id="PR00953">
    <property type="entry name" value="TYPE3IMRPROT"/>
</dbReference>
<keyword evidence="11" id="KW-0282">Flagellum</keyword>
<dbReference type="Proteomes" id="UP001595799">
    <property type="component" value="Unassembled WGS sequence"/>
</dbReference>
<dbReference type="PANTHER" id="PTHR30065:SF8">
    <property type="entry name" value="FLAGELLAR BIOSYNTHETIC PROTEIN FLIR"/>
    <property type="match status" value="1"/>
</dbReference>
<feature type="transmembrane region" description="Helical" evidence="10">
    <location>
        <begin position="6"/>
        <end position="27"/>
    </location>
</feature>
<keyword evidence="11" id="KW-0969">Cilium</keyword>
<feature type="transmembrane region" description="Helical" evidence="10">
    <location>
        <begin position="179"/>
        <end position="200"/>
    </location>
</feature>
<name>A0ABV8UJ14_9PROT</name>
<evidence type="ECO:0000256" key="7">
    <source>
        <dbReference type="ARBA" id="ARBA00023136"/>
    </source>
</evidence>
<dbReference type="RefSeq" id="WP_382421506.1">
    <property type="nucleotide sequence ID" value="NZ_JBHSCW010000003.1"/>
</dbReference>
<evidence type="ECO:0000256" key="3">
    <source>
        <dbReference type="ARBA" id="ARBA00021717"/>
    </source>
</evidence>
<sequence>MLEELLPAGVFAFLLIFARVGAAFILLPGIGETYINTRTRLALALMVTLVVYPVLAEGLPAMPGAPLMLFVLLAGEIIIGVFLGTLGRLFINALNVVGMIVAQTTAMANALVNDPISAQQASIASGFLTVTALLLIFILEIHHLTLEAVVASYEVMEPGNRVPIGDMADMVTRTVADTFVLAVKMSAPFIAVAMFFYVGLGLLSRLMPQMQVFFIALPLQIALGLIVLMLSLPIIMRLFLGEMESTFLSFLGD</sequence>
<feature type="transmembrane region" description="Helical" evidence="10">
    <location>
        <begin position="212"/>
        <end position="240"/>
    </location>
</feature>
<comment type="caution">
    <text evidence="11">The sequence shown here is derived from an EMBL/GenBank/DDBJ whole genome shotgun (WGS) entry which is preliminary data.</text>
</comment>
<keyword evidence="8 10" id="KW-0975">Bacterial flagellum</keyword>
<evidence type="ECO:0000256" key="6">
    <source>
        <dbReference type="ARBA" id="ARBA00022989"/>
    </source>
</evidence>
<evidence type="ECO:0000256" key="10">
    <source>
        <dbReference type="RuleBase" id="RU362071"/>
    </source>
</evidence>
<keyword evidence="4 10" id="KW-1003">Cell membrane</keyword>
<comment type="function">
    <text evidence="1 10">Role in flagellar biosynthesis.</text>
</comment>
<dbReference type="InterPro" id="IPR002010">
    <property type="entry name" value="T3SS_IM_R"/>
</dbReference>
<evidence type="ECO:0000256" key="8">
    <source>
        <dbReference type="ARBA" id="ARBA00023143"/>
    </source>
</evidence>
<evidence type="ECO:0000256" key="1">
    <source>
        <dbReference type="ARBA" id="ARBA00002578"/>
    </source>
</evidence>
<reference evidence="12" key="1">
    <citation type="journal article" date="2019" name="Int. J. Syst. Evol. Microbiol.">
        <title>The Global Catalogue of Microorganisms (GCM) 10K type strain sequencing project: providing services to taxonomists for standard genome sequencing and annotation.</title>
        <authorList>
            <consortium name="The Broad Institute Genomics Platform"/>
            <consortium name="The Broad Institute Genome Sequencing Center for Infectious Disease"/>
            <person name="Wu L."/>
            <person name="Ma J."/>
        </authorList>
    </citation>
    <scope>NUCLEOTIDE SEQUENCE [LARGE SCALE GENOMIC DNA]</scope>
    <source>
        <strain evidence="12">CECT 8472</strain>
    </source>
</reference>
<keyword evidence="6 10" id="KW-1133">Transmembrane helix</keyword>
<dbReference type="NCBIfam" id="TIGR01400">
    <property type="entry name" value="fliR"/>
    <property type="match status" value="1"/>
</dbReference>
<evidence type="ECO:0000313" key="12">
    <source>
        <dbReference type="Proteomes" id="UP001595799"/>
    </source>
</evidence>
<evidence type="ECO:0000313" key="11">
    <source>
        <dbReference type="EMBL" id="MFC4351167.1"/>
    </source>
</evidence>
<evidence type="ECO:0000256" key="4">
    <source>
        <dbReference type="ARBA" id="ARBA00022475"/>
    </source>
</evidence>
<comment type="subcellular location">
    <subcellularLocation>
        <location evidence="10">Cell membrane</location>
        <topology evidence="10">Multi-pass membrane protein</topology>
    </subcellularLocation>
    <subcellularLocation>
        <location evidence="10">Bacterial flagellum basal body</location>
    </subcellularLocation>
</comment>
<feature type="transmembrane region" description="Helical" evidence="10">
    <location>
        <begin position="118"/>
        <end position="139"/>
    </location>
</feature>
<comment type="similarity">
    <text evidence="2 10">Belongs to the FliR/MopE/SpaR family.</text>
</comment>
<evidence type="ECO:0000256" key="9">
    <source>
        <dbReference type="NCBIfam" id="TIGR01400"/>
    </source>
</evidence>
<dbReference type="PANTHER" id="PTHR30065">
    <property type="entry name" value="FLAGELLAR BIOSYNTHETIC PROTEIN FLIR"/>
    <property type="match status" value="1"/>
</dbReference>
<dbReference type="Pfam" id="PF01311">
    <property type="entry name" value="Bac_export_1"/>
    <property type="match status" value="1"/>
</dbReference>
<organism evidence="11 12">
    <name type="scientific">Fodinicurvata halophila</name>
    <dbReference type="NCBI Taxonomy" id="1419723"/>
    <lineage>
        <taxon>Bacteria</taxon>
        <taxon>Pseudomonadati</taxon>
        <taxon>Pseudomonadota</taxon>
        <taxon>Alphaproteobacteria</taxon>
        <taxon>Rhodospirillales</taxon>
        <taxon>Rhodovibrionaceae</taxon>
        <taxon>Fodinicurvata</taxon>
    </lineage>
</organism>
<proteinExistence type="inferred from homology"/>
<evidence type="ECO:0000256" key="5">
    <source>
        <dbReference type="ARBA" id="ARBA00022692"/>
    </source>
</evidence>
<dbReference type="InterPro" id="IPR006303">
    <property type="entry name" value="FliR"/>
</dbReference>
<keyword evidence="5 10" id="KW-0812">Transmembrane</keyword>